<evidence type="ECO:0000256" key="2">
    <source>
        <dbReference type="ARBA" id="ARBA00022801"/>
    </source>
</evidence>
<dbReference type="AlphaFoldDB" id="A0A060BSY1"/>
<evidence type="ECO:0000313" key="4">
    <source>
        <dbReference type="EMBL" id="AIA83885.1"/>
    </source>
</evidence>
<dbReference type="Gene3D" id="3.20.20.140">
    <property type="entry name" value="Metal-dependent hydrolases"/>
    <property type="match status" value="1"/>
</dbReference>
<organism evidence="4">
    <name type="scientific">uncultured Caldicellulosiruptor sp</name>
    <dbReference type="NCBI Taxonomy" id="569407"/>
    <lineage>
        <taxon>Bacteria</taxon>
        <taxon>Bacillati</taxon>
        <taxon>Bacillota</taxon>
        <taxon>Bacillota incertae sedis</taxon>
        <taxon>Caldicellulosiruptorales</taxon>
        <taxon>Caldicellulosiruptoraceae</taxon>
        <taxon>Caldicellulosiruptor</taxon>
        <taxon>environmental samples</taxon>
    </lineage>
</organism>
<evidence type="ECO:0000256" key="1">
    <source>
        <dbReference type="ARBA" id="ARBA00010716"/>
    </source>
</evidence>
<keyword evidence="2" id="KW-0378">Hydrolase</keyword>
<evidence type="ECO:0000259" key="3">
    <source>
        <dbReference type="Pfam" id="PF01979"/>
    </source>
</evidence>
<dbReference type="SUPFAM" id="SSF51556">
    <property type="entry name" value="Metallo-dependent hydrolases"/>
    <property type="match status" value="1"/>
</dbReference>
<dbReference type="EMBL" id="KF116640">
    <property type="protein sequence ID" value="AIA83885.1"/>
    <property type="molecule type" value="Genomic_DNA"/>
</dbReference>
<protein>
    <submittedName>
        <fullName evidence="4">CAZy families CE9 protein</fullName>
    </submittedName>
</protein>
<dbReference type="GO" id="GO:0006046">
    <property type="term" value="P:N-acetylglucosamine catabolic process"/>
    <property type="evidence" value="ECO:0007669"/>
    <property type="project" value="TreeGrafter"/>
</dbReference>
<dbReference type="PANTHER" id="PTHR11113:SF14">
    <property type="entry name" value="N-ACETYLGLUCOSAMINE-6-PHOSPHATE DEACETYLASE"/>
    <property type="match status" value="1"/>
</dbReference>
<reference evidence="4" key="1">
    <citation type="journal article" date="2013" name="Environ. Microbiol.">
        <title>Seasonally variable intestinal metagenomes of the red palm weevil (Rhynchophorus ferrugineus).</title>
        <authorList>
            <person name="Jia S."/>
            <person name="Zhang X."/>
            <person name="Zhang G."/>
            <person name="Yin A."/>
            <person name="Zhang S."/>
            <person name="Li F."/>
            <person name="Wang L."/>
            <person name="Zhao D."/>
            <person name="Yun Q."/>
            <person name="Tala"/>
            <person name="Wang J."/>
            <person name="Sun G."/>
            <person name="Baabdullah M."/>
            <person name="Yu X."/>
            <person name="Hu S."/>
            <person name="Al-Mssallem I.S."/>
            <person name="Yu J."/>
        </authorList>
    </citation>
    <scope>NUCLEOTIDE SEQUENCE</scope>
</reference>
<comment type="similarity">
    <text evidence="1">Belongs to the metallo-dependent hydrolases superfamily. NagA family.</text>
</comment>
<proteinExistence type="inferred from homology"/>
<feature type="domain" description="Amidohydrolase-related" evidence="3">
    <location>
        <begin position="20"/>
        <end position="128"/>
    </location>
</feature>
<dbReference type="GO" id="GO:0008448">
    <property type="term" value="F:N-acetylglucosamine-6-phosphate deacetylase activity"/>
    <property type="evidence" value="ECO:0007669"/>
    <property type="project" value="TreeGrafter"/>
</dbReference>
<dbReference type="InterPro" id="IPR032466">
    <property type="entry name" value="Metal_Hydrolase"/>
</dbReference>
<name>A0A060BSY1_9FIRM</name>
<sequence length="135" mass="14043">MHHRELGCAGEGLLSNAFVELICDGVHLHPDLVKMVYEMKGAAKMVAVTDSLPAAGLADGHVVFAGMDVEVKNGTARTVDGTLAGSTLLLRDAVVNIVRFTGMPLEDAIRTATINPARVIGMESEVGSRGGGQAC</sequence>
<accession>A0A060BSY1</accession>
<dbReference type="InterPro" id="IPR006680">
    <property type="entry name" value="Amidohydro-rel"/>
</dbReference>
<dbReference type="PANTHER" id="PTHR11113">
    <property type="entry name" value="N-ACETYLGLUCOSAMINE-6-PHOSPHATE DEACETYLASE"/>
    <property type="match status" value="1"/>
</dbReference>
<dbReference type="Pfam" id="PF01979">
    <property type="entry name" value="Amidohydro_1"/>
    <property type="match status" value="1"/>
</dbReference>